<keyword evidence="2" id="KW-1185">Reference proteome</keyword>
<name>A0A392QIJ8_9FABA</name>
<comment type="caution">
    <text evidence="1">The sequence shown here is derived from an EMBL/GenBank/DDBJ whole genome shotgun (WGS) entry which is preliminary data.</text>
</comment>
<evidence type="ECO:0000313" key="2">
    <source>
        <dbReference type="Proteomes" id="UP000265520"/>
    </source>
</evidence>
<protein>
    <submittedName>
        <fullName evidence="1">Uncharacterized protein</fullName>
    </submittedName>
</protein>
<evidence type="ECO:0000313" key="1">
    <source>
        <dbReference type="EMBL" id="MCI24211.1"/>
    </source>
</evidence>
<sequence>MLLDNPDFPVDSLDECVPLAHPFKFRQQFVVDLEWFPGCIGRNRDLLPTQRLVHRHRDPFGRVAC</sequence>
<reference evidence="1 2" key="1">
    <citation type="journal article" date="2018" name="Front. Plant Sci.">
        <title>Red Clover (Trifolium pratense) and Zigzag Clover (T. medium) - A Picture of Genomic Similarities and Differences.</title>
        <authorList>
            <person name="Dluhosova J."/>
            <person name="Istvanek J."/>
            <person name="Nedelnik J."/>
            <person name="Repkova J."/>
        </authorList>
    </citation>
    <scope>NUCLEOTIDE SEQUENCE [LARGE SCALE GENOMIC DNA]</scope>
    <source>
        <strain evidence="2">cv. 10/8</strain>
        <tissue evidence="1">Leaf</tissue>
    </source>
</reference>
<accession>A0A392QIJ8</accession>
<dbReference type="EMBL" id="LXQA010140172">
    <property type="protein sequence ID" value="MCI24211.1"/>
    <property type="molecule type" value="Genomic_DNA"/>
</dbReference>
<dbReference type="Proteomes" id="UP000265520">
    <property type="component" value="Unassembled WGS sequence"/>
</dbReference>
<proteinExistence type="predicted"/>
<organism evidence="1 2">
    <name type="scientific">Trifolium medium</name>
    <dbReference type="NCBI Taxonomy" id="97028"/>
    <lineage>
        <taxon>Eukaryota</taxon>
        <taxon>Viridiplantae</taxon>
        <taxon>Streptophyta</taxon>
        <taxon>Embryophyta</taxon>
        <taxon>Tracheophyta</taxon>
        <taxon>Spermatophyta</taxon>
        <taxon>Magnoliopsida</taxon>
        <taxon>eudicotyledons</taxon>
        <taxon>Gunneridae</taxon>
        <taxon>Pentapetalae</taxon>
        <taxon>rosids</taxon>
        <taxon>fabids</taxon>
        <taxon>Fabales</taxon>
        <taxon>Fabaceae</taxon>
        <taxon>Papilionoideae</taxon>
        <taxon>50 kb inversion clade</taxon>
        <taxon>NPAAA clade</taxon>
        <taxon>Hologalegina</taxon>
        <taxon>IRL clade</taxon>
        <taxon>Trifolieae</taxon>
        <taxon>Trifolium</taxon>
    </lineage>
</organism>
<dbReference type="AlphaFoldDB" id="A0A392QIJ8"/>